<name>A0A7E6ELA4_9MOLL</name>
<proteinExistence type="predicted"/>
<gene>
    <name evidence="2" type="primary">LOC115232082</name>
</gene>
<evidence type="ECO:0000313" key="1">
    <source>
        <dbReference type="Proteomes" id="UP000515154"/>
    </source>
</evidence>
<accession>A0A7E6ELA4</accession>
<organism evidence="1 2">
    <name type="scientific">Octopus sinensis</name>
    <name type="common">East Asian common octopus</name>
    <dbReference type="NCBI Taxonomy" id="2607531"/>
    <lineage>
        <taxon>Eukaryota</taxon>
        <taxon>Metazoa</taxon>
        <taxon>Spiralia</taxon>
        <taxon>Lophotrochozoa</taxon>
        <taxon>Mollusca</taxon>
        <taxon>Cephalopoda</taxon>
        <taxon>Coleoidea</taxon>
        <taxon>Octopodiformes</taxon>
        <taxon>Octopoda</taxon>
        <taxon>Incirrata</taxon>
        <taxon>Octopodidae</taxon>
        <taxon>Octopus</taxon>
    </lineage>
</organism>
<sequence>MGNCRPSYCVRMEQWFLTCGPQSAPIISFYTFSPLLHALLNVRTVWSSLTRVGEEDPQAVKRCYVKPKHKSCCCPHLLLLLQSSGEGLWRQLSIIFIQKFNVRFHIFKMRSAEKPTPERWMDRLHPGMLQTRCAAGHRRQQRLPILDIAPQ</sequence>
<evidence type="ECO:0000313" key="2">
    <source>
        <dbReference type="RefSeq" id="XP_036356133.1"/>
    </source>
</evidence>
<protein>
    <submittedName>
        <fullName evidence="2">Uncharacterized protein LOC115232082 isoform X1</fullName>
    </submittedName>
</protein>
<dbReference type="RefSeq" id="XP_036356133.1">
    <property type="nucleotide sequence ID" value="XM_036500240.1"/>
</dbReference>
<reference evidence="2" key="1">
    <citation type="submission" date="2025-08" db="UniProtKB">
        <authorList>
            <consortium name="RefSeq"/>
        </authorList>
    </citation>
    <scope>IDENTIFICATION</scope>
</reference>
<dbReference type="AlphaFoldDB" id="A0A7E6ELA4"/>
<keyword evidence="1" id="KW-1185">Reference proteome</keyword>
<dbReference type="Proteomes" id="UP000515154">
    <property type="component" value="Unplaced"/>
</dbReference>